<dbReference type="Proteomes" id="UP000607796">
    <property type="component" value="Unassembled WGS sequence"/>
</dbReference>
<accession>A0ABR9WYF1</accession>
<evidence type="ECO:0000313" key="1">
    <source>
        <dbReference type="EMBL" id="MBE9636313.1"/>
    </source>
</evidence>
<sequence>MANMRNAIVTRIMSFVAAMFIGTLAYPTLAVSQMVSVLNGEGEHGYGFMFAHNGNCYVALPRHVAGPEYLPRINLSTAAPVVSGTGSVLRPFWEGIDLALAVASEALHPQCTASLADFSPSRSALTAATAQLLRLQPDGSEDRVQIVIENRGYLSFVGRVAPGEPREIAQGTSGAFAFSRGEPIGMALTSDDPTRATFMRVEEIGINLERYLSQSGGAPLQPPKIDAGPTAESPEGRLPLVLVSSSVPAVNPTLAPENMLGDGMFVFEPARRMIFDFRFEPDEAKPLKRLRLTAPAGGSYAVPKNVLIQASIDVEGAGFSTLFRTQFSPDGVLDTGDVAPRFVRRLRVIVLDTWADGQVAIDRVSAW</sequence>
<evidence type="ECO:0008006" key="3">
    <source>
        <dbReference type="Google" id="ProtNLM"/>
    </source>
</evidence>
<evidence type="ECO:0000313" key="2">
    <source>
        <dbReference type="Proteomes" id="UP000607796"/>
    </source>
</evidence>
<gene>
    <name evidence="1" type="ORF">IQ782_05635</name>
</gene>
<dbReference type="RefSeq" id="WP_194133639.1">
    <property type="nucleotide sequence ID" value="NZ_JADFFK010000003.1"/>
</dbReference>
<comment type="caution">
    <text evidence="1">The sequence shown here is derived from an EMBL/GenBank/DDBJ whole genome shotgun (WGS) entry which is preliminary data.</text>
</comment>
<name>A0ABR9WYF1_9RHOB</name>
<proteinExistence type="predicted"/>
<protein>
    <recommendedName>
        <fullName evidence="3">Trypsin-like peptidase domain-containing protein</fullName>
    </recommendedName>
</protein>
<organism evidence="1 2">
    <name type="scientific">Salipiger mangrovisoli</name>
    <dbReference type="NCBI Taxonomy" id="2865933"/>
    <lineage>
        <taxon>Bacteria</taxon>
        <taxon>Pseudomonadati</taxon>
        <taxon>Pseudomonadota</taxon>
        <taxon>Alphaproteobacteria</taxon>
        <taxon>Rhodobacterales</taxon>
        <taxon>Roseobacteraceae</taxon>
        <taxon>Salipiger</taxon>
    </lineage>
</organism>
<reference evidence="1 2" key="1">
    <citation type="journal article" date="2021" name="Int. J. Syst. Evol. Microbiol.">
        <title>Salipiger mangrovisoli sp. nov., isolated from mangrove soil and the proposal for the reclassification of Paraphaeobacter pallidus as Salipiger pallidus comb. nov.</title>
        <authorList>
            <person name="Du J."/>
            <person name="Liu Y."/>
            <person name="Pei T."/>
            <person name="Deng M.R."/>
            <person name="Zhu H."/>
        </authorList>
    </citation>
    <scope>NUCLEOTIDE SEQUENCE [LARGE SCALE GENOMIC DNA]</scope>
    <source>
        <strain evidence="1 2">6D45A</strain>
    </source>
</reference>
<dbReference type="EMBL" id="JADFFK010000003">
    <property type="protein sequence ID" value="MBE9636313.1"/>
    <property type="molecule type" value="Genomic_DNA"/>
</dbReference>
<keyword evidence="2" id="KW-1185">Reference proteome</keyword>